<dbReference type="SUPFAM" id="SSF52343">
    <property type="entry name" value="Ferredoxin reductase-like, C-terminal NADP-linked domain"/>
    <property type="match status" value="1"/>
</dbReference>
<evidence type="ECO:0000256" key="5">
    <source>
        <dbReference type="ARBA" id="ARBA00022617"/>
    </source>
</evidence>
<keyword evidence="5" id="KW-0349">Heme</keyword>
<evidence type="ECO:0000313" key="19">
    <source>
        <dbReference type="Proteomes" id="UP001211065"/>
    </source>
</evidence>
<dbReference type="GO" id="GO:0046872">
    <property type="term" value="F:metal ion binding"/>
    <property type="evidence" value="ECO:0007669"/>
    <property type="project" value="UniProtKB-KW"/>
</dbReference>
<gene>
    <name evidence="18" type="ORF">HK099_008428</name>
</gene>
<dbReference type="SUPFAM" id="SSF50044">
    <property type="entry name" value="SH3-domain"/>
    <property type="match status" value="1"/>
</dbReference>
<dbReference type="Gene3D" id="1.20.120.1770">
    <property type="match status" value="1"/>
</dbReference>
<dbReference type="GO" id="GO:0016020">
    <property type="term" value="C:membrane"/>
    <property type="evidence" value="ECO:0007669"/>
    <property type="project" value="UniProtKB-SubCell"/>
</dbReference>
<dbReference type="PROSITE" id="PS50939">
    <property type="entry name" value="CYTOCHROME_B561"/>
    <property type="match status" value="1"/>
</dbReference>
<dbReference type="PANTHER" id="PTHR15422:SF24">
    <property type="entry name" value="DOMON RELATED DOMAIN-CONTAINING PROTEIN"/>
    <property type="match status" value="1"/>
</dbReference>
<evidence type="ECO:0000256" key="1">
    <source>
        <dbReference type="ARBA" id="ARBA00001970"/>
    </source>
</evidence>
<name>A0AAD5TVU7_9FUNG</name>
<evidence type="ECO:0000259" key="15">
    <source>
        <dbReference type="PROSITE" id="PS50002"/>
    </source>
</evidence>
<dbReference type="Pfam" id="PF03188">
    <property type="entry name" value="Cytochrom_B561"/>
    <property type="match status" value="1"/>
</dbReference>
<dbReference type="Gene3D" id="3.10.120.10">
    <property type="entry name" value="Cytochrome b5-like heme/steroid binding domain"/>
    <property type="match status" value="1"/>
</dbReference>
<keyword evidence="8" id="KW-0249">Electron transport</keyword>
<comment type="caution">
    <text evidence="18">The sequence shown here is derived from an EMBL/GenBank/DDBJ whole genome shotgun (WGS) entry which is preliminary data.</text>
</comment>
<evidence type="ECO:0000256" key="7">
    <source>
        <dbReference type="ARBA" id="ARBA00022723"/>
    </source>
</evidence>
<feature type="transmembrane region" description="Helical" evidence="13">
    <location>
        <begin position="234"/>
        <end position="258"/>
    </location>
</feature>
<evidence type="ECO:0000313" key="18">
    <source>
        <dbReference type="EMBL" id="KAJ3209825.1"/>
    </source>
</evidence>
<keyword evidence="14" id="KW-0732">Signal</keyword>
<dbReference type="AlphaFoldDB" id="A0AAD5TVU7"/>
<evidence type="ECO:0000256" key="6">
    <source>
        <dbReference type="ARBA" id="ARBA00022692"/>
    </source>
</evidence>
<keyword evidence="10" id="KW-0408">Iron</keyword>
<evidence type="ECO:0000256" key="13">
    <source>
        <dbReference type="SAM" id="Phobius"/>
    </source>
</evidence>
<feature type="chain" id="PRO_5042183670" evidence="14">
    <location>
        <begin position="18"/>
        <end position="906"/>
    </location>
</feature>
<dbReference type="InterPro" id="IPR036400">
    <property type="entry name" value="Cyt_B5-like_heme/steroid_sf"/>
</dbReference>
<dbReference type="PANTHER" id="PTHR15422">
    <property type="entry name" value="OS05G0565100 PROTEIN"/>
    <property type="match status" value="1"/>
</dbReference>
<keyword evidence="11 13" id="KW-0472">Membrane</keyword>
<organism evidence="18 19">
    <name type="scientific">Clydaea vesicula</name>
    <dbReference type="NCBI Taxonomy" id="447962"/>
    <lineage>
        <taxon>Eukaryota</taxon>
        <taxon>Fungi</taxon>
        <taxon>Fungi incertae sedis</taxon>
        <taxon>Chytridiomycota</taxon>
        <taxon>Chytridiomycota incertae sedis</taxon>
        <taxon>Chytridiomycetes</taxon>
        <taxon>Lobulomycetales</taxon>
        <taxon>Lobulomycetaceae</taxon>
        <taxon>Clydaea</taxon>
    </lineage>
</organism>
<feature type="domain" description="Cytochrome b561" evidence="17">
    <location>
        <begin position="174"/>
        <end position="364"/>
    </location>
</feature>
<dbReference type="SMART" id="SM00665">
    <property type="entry name" value="B561"/>
    <property type="match status" value="1"/>
</dbReference>
<dbReference type="Pfam" id="PF00173">
    <property type="entry name" value="Cyt-b5"/>
    <property type="match status" value="1"/>
</dbReference>
<dbReference type="EMBL" id="JADGJW010000921">
    <property type="protein sequence ID" value="KAJ3209825.1"/>
    <property type="molecule type" value="Genomic_DNA"/>
</dbReference>
<keyword evidence="19" id="KW-1185">Reference proteome</keyword>
<evidence type="ECO:0000256" key="3">
    <source>
        <dbReference type="ARBA" id="ARBA00022443"/>
    </source>
</evidence>
<evidence type="ECO:0000256" key="8">
    <source>
        <dbReference type="ARBA" id="ARBA00022982"/>
    </source>
</evidence>
<dbReference type="InterPro" id="IPR001452">
    <property type="entry name" value="SH3_domain"/>
</dbReference>
<dbReference type="SUPFAM" id="SSF55856">
    <property type="entry name" value="Cytochrome b5-like heme/steroid binding domain"/>
    <property type="match status" value="1"/>
</dbReference>
<dbReference type="InterPro" id="IPR001199">
    <property type="entry name" value="Cyt_B5-like_heme/steroid-bd"/>
</dbReference>
<evidence type="ECO:0000256" key="4">
    <source>
        <dbReference type="ARBA" id="ARBA00022448"/>
    </source>
</evidence>
<feature type="signal peptide" evidence="14">
    <location>
        <begin position="1"/>
        <end position="17"/>
    </location>
</feature>
<dbReference type="GO" id="GO:0140575">
    <property type="term" value="F:transmembrane monodehydroascorbate reductase activity"/>
    <property type="evidence" value="ECO:0007669"/>
    <property type="project" value="InterPro"/>
</dbReference>
<dbReference type="CDD" id="cd08760">
    <property type="entry name" value="Cyt_b561_FRRS1_like"/>
    <property type="match status" value="1"/>
</dbReference>
<dbReference type="Gene3D" id="2.30.30.40">
    <property type="entry name" value="SH3 Domains"/>
    <property type="match status" value="1"/>
</dbReference>
<dbReference type="SUPFAM" id="SSF49344">
    <property type="entry name" value="CBD9-like"/>
    <property type="match status" value="1"/>
</dbReference>
<dbReference type="Gene3D" id="3.40.50.80">
    <property type="entry name" value="Nucleotide-binding domain of ferredoxin-NADP reductase (FNR) module"/>
    <property type="match status" value="1"/>
</dbReference>
<evidence type="ECO:0000256" key="2">
    <source>
        <dbReference type="ARBA" id="ARBA00004141"/>
    </source>
</evidence>
<evidence type="ECO:0000256" key="11">
    <source>
        <dbReference type="ARBA" id="ARBA00023136"/>
    </source>
</evidence>
<proteinExistence type="predicted"/>
<dbReference type="InterPro" id="IPR045150">
    <property type="entry name" value="CYB561D1/2"/>
</dbReference>
<comment type="cofactor">
    <cofactor evidence="1">
        <name>heme b</name>
        <dbReference type="ChEBI" id="CHEBI:60344"/>
    </cofactor>
</comment>
<feature type="domain" description="Cytochrome b5 heme-binding" evidence="16">
    <location>
        <begin position="423"/>
        <end position="478"/>
    </location>
</feature>
<feature type="domain" description="SH3" evidence="15">
    <location>
        <begin position="730"/>
        <end position="791"/>
    </location>
</feature>
<dbReference type="SMART" id="SM00326">
    <property type="entry name" value="SH3"/>
    <property type="match status" value="1"/>
</dbReference>
<dbReference type="GO" id="GO:0020037">
    <property type="term" value="F:heme binding"/>
    <property type="evidence" value="ECO:0007669"/>
    <property type="project" value="TreeGrafter"/>
</dbReference>
<keyword evidence="7" id="KW-0479">Metal-binding</keyword>
<comment type="subcellular location">
    <subcellularLocation>
        <location evidence="2">Membrane</location>
        <topology evidence="2">Multi-pass membrane protein</topology>
    </subcellularLocation>
</comment>
<keyword evidence="9 13" id="KW-1133">Transmembrane helix</keyword>
<feature type="transmembrane region" description="Helical" evidence="13">
    <location>
        <begin position="340"/>
        <end position="362"/>
    </location>
</feature>
<evidence type="ECO:0000259" key="16">
    <source>
        <dbReference type="PROSITE" id="PS50255"/>
    </source>
</evidence>
<dbReference type="Gene3D" id="2.60.40.1210">
    <property type="entry name" value="Cellobiose dehydrogenase, cytochrome domain"/>
    <property type="match status" value="1"/>
</dbReference>
<dbReference type="Pfam" id="PF00018">
    <property type="entry name" value="SH3_1"/>
    <property type="match status" value="1"/>
</dbReference>
<dbReference type="PROSITE" id="PS50002">
    <property type="entry name" value="SH3"/>
    <property type="match status" value="1"/>
</dbReference>
<dbReference type="InterPro" id="IPR006593">
    <property type="entry name" value="Cyt_b561/ferric_Rdtase_TM"/>
</dbReference>
<dbReference type="PROSITE" id="PS50255">
    <property type="entry name" value="CYTOCHROME_B5_2"/>
    <property type="match status" value="1"/>
</dbReference>
<evidence type="ECO:0000256" key="9">
    <source>
        <dbReference type="ARBA" id="ARBA00022989"/>
    </source>
</evidence>
<accession>A0AAD5TVU7</accession>
<dbReference type="InterPro" id="IPR036028">
    <property type="entry name" value="SH3-like_dom_sf"/>
</dbReference>
<evidence type="ECO:0000256" key="12">
    <source>
        <dbReference type="PROSITE-ProRule" id="PRU00192"/>
    </source>
</evidence>
<feature type="transmembrane region" description="Helical" evidence="13">
    <location>
        <begin position="203"/>
        <end position="222"/>
    </location>
</feature>
<evidence type="ECO:0000259" key="17">
    <source>
        <dbReference type="PROSITE" id="PS50939"/>
    </source>
</evidence>
<evidence type="ECO:0000256" key="14">
    <source>
        <dbReference type="SAM" id="SignalP"/>
    </source>
</evidence>
<reference evidence="18" key="1">
    <citation type="submission" date="2020-05" db="EMBL/GenBank/DDBJ databases">
        <title>Phylogenomic resolution of chytrid fungi.</title>
        <authorList>
            <person name="Stajich J.E."/>
            <person name="Amses K."/>
            <person name="Simmons R."/>
            <person name="Seto K."/>
            <person name="Myers J."/>
            <person name="Bonds A."/>
            <person name="Quandt C.A."/>
            <person name="Barry K."/>
            <person name="Liu P."/>
            <person name="Grigoriev I."/>
            <person name="Longcore J.E."/>
            <person name="James T.Y."/>
        </authorList>
    </citation>
    <scope>NUCLEOTIDE SEQUENCE</scope>
    <source>
        <strain evidence="18">JEL0476</strain>
    </source>
</reference>
<protein>
    <submittedName>
        <fullName evidence="18">Uncharacterized protein</fullName>
    </submittedName>
</protein>
<dbReference type="Proteomes" id="UP001211065">
    <property type="component" value="Unassembled WGS sequence"/>
</dbReference>
<keyword evidence="6 13" id="KW-0812">Transmembrane</keyword>
<dbReference type="InterPro" id="IPR039261">
    <property type="entry name" value="FNR_nucleotide-bd"/>
</dbReference>
<sequence length="906" mass="102477">MKLVFALFILLITLVNSQSISTDEILPSHLNYTFTTVLTPVKDKSSGSVGNFTFSWKLIDVGTNSESLQFLLTLSGFRNFSKGWAGIGFGKDMRTSEFVILKQSPAGVTSVKEHMYVPNNYGLKLTKSTDLNRMSLNTEGFQSMIWAYKPNSALNANGVHFNYHGDNGDPDDPFSKYHGSFTVNFSNGLVFLRLNSSFLAKEIHGAGMAICFLILIPVAVYFCRYYKSNPNWFIVHLVIQVTAITGMLCFFILIVLSYNHLSAAHSMLGLVIVSLVTFQAGFGSFTRLGMIRKDRTSYKFLKCLHWGTGTTIMLTSSVQVALGIDMLFPWSNTVLRGIEIWILYFSILSMWFLLFATTEIYYRVSVYGSKNFFNSKPMKEKKNLTTLDFLREEKLRKEKVPENKLDDLTKYQEKNAYKNNQNTKSYNWKEIDEEIISGKILVVANGKYVYDASKWISSHPGGKLILNSVAGTDISLDYFYEAGFDAQEFELKAPAPVRNANRPNLPVLTQTSAPKFNNITDFSKTTLNIQKSIKLTDSEWNNVVRSRRTHVHTRLALERLSSLLVGEIENIEYKGNNTVISSNSFCREEYRRYSIVEKTPLTREGSTVYWKIKFSLLYPYDVRERQPMKFKTGESVEIQVRLANGNILSRYYTPINGSPTSFEIILKEKKEGGGKQRPGDRQIKIRGPFGKSFVNTNPQFENFIPNNLVFICAGSGITPFLQLLSLMVIPIEEPLEVLSDYYPSAPDELEILQGQYVVAKKNYYDGWCWGLNLNSGREGIFPLSLATTRSGVFFKLTLINCVESVNDIVGREIIDAVMLSYPAQIEVHHLVSGKNNSSRNGVSGFIHNSEINGEILTKIIGKISALTSRRAIICGSPNFNSTVMDALFDEVYWEQHEIQSLFSDQF</sequence>
<keyword evidence="3 12" id="KW-0728">SH3 domain</keyword>
<feature type="transmembrane region" description="Helical" evidence="13">
    <location>
        <begin position="264"/>
        <end position="285"/>
    </location>
</feature>
<keyword evidence="4" id="KW-0813">Transport</keyword>
<evidence type="ECO:0000256" key="10">
    <source>
        <dbReference type="ARBA" id="ARBA00023004"/>
    </source>
</evidence>